<dbReference type="NCBIfam" id="TIGR00996">
    <property type="entry name" value="Mtu_fam_mce"/>
    <property type="match status" value="1"/>
</dbReference>
<dbReference type="InterPro" id="IPR005693">
    <property type="entry name" value="Mce"/>
</dbReference>
<feature type="signal peptide" evidence="2">
    <location>
        <begin position="1"/>
        <end position="23"/>
    </location>
</feature>
<dbReference type="AlphaFoldDB" id="A0A3N1D3X7"/>
<accession>A0A3N1D3X7</accession>
<feature type="chain" id="PRO_5018261938" evidence="2">
    <location>
        <begin position="24"/>
        <end position="347"/>
    </location>
</feature>
<feature type="region of interest" description="Disordered" evidence="1">
    <location>
        <begin position="323"/>
        <end position="347"/>
    </location>
</feature>
<evidence type="ECO:0000313" key="5">
    <source>
        <dbReference type="EMBL" id="ROO88232.1"/>
    </source>
</evidence>
<evidence type="ECO:0000259" key="3">
    <source>
        <dbReference type="Pfam" id="PF02470"/>
    </source>
</evidence>
<comment type="caution">
    <text evidence="5">The sequence shown here is derived from an EMBL/GenBank/DDBJ whole genome shotgun (WGS) entry which is preliminary data.</text>
</comment>
<feature type="domain" description="Mammalian cell entry C-terminal" evidence="4">
    <location>
        <begin position="114"/>
        <end position="285"/>
    </location>
</feature>
<gene>
    <name evidence="5" type="ORF">EDD29_5895</name>
</gene>
<reference evidence="5 6" key="1">
    <citation type="submission" date="2018-11" db="EMBL/GenBank/DDBJ databases">
        <title>Sequencing the genomes of 1000 actinobacteria strains.</title>
        <authorList>
            <person name="Klenk H.-P."/>
        </authorList>
    </citation>
    <scope>NUCLEOTIDE SEQUENCE [LARGE SCALE GENOMIC DNA]</scope>
    <source>
        <strain evidence="5 6">DSM 44254</strain>
    </source>
</reference>
<evidence type="ECO:0000259" key="4">
    <source>
        <dbReference type="Pfam" id="PF11887"/>
    </source>
</evidence>
<dbReference type="Proteomes" id="UP000272400">
    <property type="component" value="Unassembled WGS sequence"/>
</dbReference>
<protein>
    <submittedName>
        <fullName evidence="5">Phospholipid/cholesterol/gamma-HCH transport system substrate-binding protein</fullName>
    </submittedName>
</protein>
<keyword evidence="6" id="KW-1185">Reference proteome</keyword>
<name>A0A3N1D3X7_9ACTN</name>
<dbReference type="PANTHER" id="PTHR33371">
    <property type="entry name" value="INTERMEMBRANE PHOSPHOLIPID TRANSPORT SYSTEM BINDING PROTEIN MLAD-RELATED"/>
    <property type="match status" value="1"/>
</dbReference>
<dbReference type="InterPro" id="IPR024516">
    <property type="entry name" value="Mce_C"/>
</dbReference>
<evidence type="ECO:0000256" key="2">
    <source>
        <dbReference type="SAM" id="SignalP"/>
    </source>
</evidence>
<feature type="domain" description="Mce/MlaD" evidence="3">
    <location>
        <begin position="29"/>
        <end position="102"/>
    </location>
</feature>
<dbReference type="InterPro" id="IPR052336">
    <property type="entry name" value="MlaD_Phospholipid_Transporter"/>
</dbReference>
<dbReference type="EMBL" id="RJKE01000001">
    <property type="protein sequence ID" value="ROO88232.1"/>
    <property type="molecule type" value="Genomic_DNA"/>
</dbReference>
<evidence type="ECO:0000313" key="6">
    <source>
        <dbReference type="Proteomes" id="UP000272400"/>
    </source>
</evidence>
<sequence>MRRPLLAAALAVACTACSVQTLGAPKGGFEFEAEFADVQALVVGHSVQISDVRVGTVTDIELTDDFKAHVTMELESGTALPQGVTASIAKTSLLGENYVRITIPEGSAIGQGPALAEGAVITQTSVQPDLESISEKVGPVLAAFGGQNLGEIVDAVATALKDKGPELNKLVKDISDISDSYASAAGDLQDTIDGLARLGASLESKRGDLDELPGRIIVATDRIEADRKELKSAVQELVELGKQFNDKIETRHAARLKTLLTKLDRILKKMVSGRETLKQLLKGLNTGLLGAPSLTYKSQGLMLVWLAGIVGFDVDASHVTSNQGAGDPVDLSTGADRALSPVGHKGD</sequence>
<evidence type="ECO:0000256" key="1">
    <source>
        <dbReference type="SAM" id="MobiDB-lite"/>
    </source>
</evidence>
<dbReference type="Pfam" id="PF11887">
    <property type="entry name" value="Mce4_CUP1"/>
    <property type="match status" value="1"/>
</dbReference>
<dbReference type="InterPro" id="IPR003399">
    <property type="entry name" value="Mce/MlaD"/>
</dbReference>
<organism evidence="5 6">
    <name type="scientific">Actinocorallia herbida</name>
    <dbReference type="NCBI Taxonomy" id="58109"/>
    <lineage>
        <taxon>Bacteria</taxon>
        <taxon>Bacillati</taxon>
        <taxon>Actinomycetota</taxon>
        <taxon>Actinomycetes</taxon>
        <taxon>Streptosporangiales</taxon>
        <taxon>Thermomonosporaceae</taxon>
        <taxon>Actinocorallia</taxon>
    </lineage>
</organism>
<dbReference type="Pfam" id="PF02470">
    <property type="entry name" value="MlaD"/>
    <property type="match status" value="1"/>
</dbReference>
<proteinExistence type="predicted"/>
<dbReference type="PANTHER" id="PTHR33371:SF4">
    <property type="entry name" value="INTERMEMBRANE PHOSPHOLIPID TRANSPORT SYSTEM BINDING PROTEIN MLAD"/>
    <property type="match status" value="1"/>
</dbReference>
<keyword evidence="2" id="KW-0732">Signal</keyword>
<dbReference type="RefSeq" id="WP_170201633.1">
    <property type="nucleotide sequence ID" value="NZ_RJKE01000001.1"/>
</dbReference>